<dbReference type="AlphaFoldDB" id="W0ERS8"/>
<reference evidence="1 2" key="1">
    <citation type="submission" date="2013-12" db="EMBL/GenBank/DDBJ databases">
        <authorList>
            <consortium name="DOE Joint Genome Institute"/>
            <person name="Eisen J."/>
            <person name="Huntemann M."/>
            <person name="Han J."/>
            <person name="Chen A."/>
            <person name="Kyrpides N."/>
            <person name="Mavromatis K."/>
            <person name="Markowitz V."/>
            <person name="Palaniappan K."/>
            <person name="Ivanova N."/>
            <person name="Schaumberg A."/>
            <person name="Pati A."/>
            <person name="Liolios K."/>
            <person name="Nordberg H.P."/>
            <person name="Cantor M.N."/>
            <person name="Hua S.X."/>
            <person name="Woyke T."/>
        </authorList>
    </citation>
    <scope>NUCLEOTIDE SEQUENCE [LARGE SCALE GENOMIC DNA]</scope>
    <source>
        <strain evidence="2">DSM 18177</strain>
    </source>
</reference>
<gene>
    <name evidence="1" type="ORF">BARVI_00155</name>
</gene>
<evidence type="ECO:0000313" key="2">
    <source>
        <dbReference type="Proteomes" id="UP000018901"/>
    </source>
</evidence>
<keyword evidence="2" id="KW-1185">Reference proteome</keyword>
<accession>W0ERS8</accession>
<dbReference type="HOGENOM" id="CLU_3180632_0_0_10"/>
<dbReference type="KEGG" id="bvs:BARVI_00155"/>
<organism evidence="1 2">
    <name type="scientific">Barnesiella viscericola DSM 18177</name>
    <dbReference type="NCBI Taxonomy" id="880074"/>
    <lineage>
        <taxon>Bacteria</taxon>
        <taxon>Pseudomonadati</taxon>
        <taxon>Bacteroidota</taxon>
        <taxon>Bacteroidia</taxon>
        <taxon>Bacteroidales</taxon>
        <taxon>Barnesiellaceae</taxon>
        <taxon>Barnesiella</taxon>
    </lineage>
</organism>
<dbReference type="STRING" id="880074.BARVI_00155"/>
<dbReference type="EMBL" id="CP007034">
    <property type="protein sequence ID" value="AHF13520.1"/>
    <property type="molecule type" value="Genomic_DNA"/>
</dbReference>
<name>W0ERS8_9BACT</name>
<evidence type="ECO:0000313" key="1">
    <source>
        <dbReference type="EMBL" id="AHF13520.1"/>
    </source>
</evidence>
<dbReference type="Proteomes" id="UP000018901">
    <property type="component" value="Chromosome"/>
</dbReference>
<protein>
    <submittedName>
        <fullName evidence="1">Uncharacterized protein</fullName>
    </submittedName>
</protein>
<proteinExistence type="predicted"/>
<sequence>MDQKLPSPRIGRPVQKSFQEDALFAFAKETIGNGDFMPPTQYLTQK</sequence>